<dbReference type="AlphaFoldDB" id="A0A060T6V7"/>
<evidence type="ECO:0000256" key="6">
    <source>
        <dbReference type="ARBA" id="ARBA00022485"/>
    </source>
</evidence>
<sequence length="346" mass="39506">MLRVRGVSHHCGRLGRGIRGVATIQGPVQDHIDPRVKNYVSTDNSYLPHRLDKVSPMALFRPQKFSVTDLTTQYCELRSFYQFIMSEPPIDTRRMEEGTRIHKELEDAAKVSVQVPEEAVHTPEDAWAAKFLTNIDTIGQFHQNGMTRELYVFGTLRGHLVTGYIDLVEMTADKRCRIVDTKTRKSHSLPVESQQASAFHQLLLYHELFDQLRGDPIDMKVLADRMGIDPQRPISQMLLDTFGKPAQSLQSVYQDLNQAFSTLPPPSSNLRVDYMTNVGRGVHRHVTTLASIEYQFDPAVLDELIEFSLAFWQGQRNPLGVQAHELTKCEWCPMAPKCKWRESLES</sequence>
<comment type="subunit">
    <text evidence="4">Monomer.</text>
</comment>
<reference evidence="12" key="2">
    <citation type="submission" date="2014-06" db="EMBL/GenBank/DDBJ databases">
        <title>The complete genome of Blastobotrys (Arxula) adeninivorans LS3 - a yeast of biotechnological interest.</title>
        <authorList>
            <person name="Kunze G."/>
            <person name="Gaillardin C."/>
            <person name="Czernicka M."/>
            <person name="Durrens P."/>
            <person name="Martin T."/>
            <person name="Boer E."/>
            <person name="Gabaldon T."/>
            <person name="Cruz J."/>
            <person name="Talla E."/>
            <person name="Marck C."/>
            <person name="Goffeau A."/>
            <person name="Barbe V."/>
            <person name="Baret P."/>
            <person name="Baronian K."/>
            <person name="Beier S."/>
            <person name="Bleykasten C."/>
            <person name="Bode R."/>
            <person name="Casaregola S."/>
            <person name="Despons L."/>
            <person name="Fairhead C."/>
            <person name="Giersberg M."/>
            <person name="Gierski P."/>
            <person name="Hahnel U."/>
            <person name="Hartmann A."/>
            <person name="Jankowska D."/>
            <person name="Jubin C."/>
            <person name="Jung P."/>
            <person name="Lafontaine I."/>
            <person name="Leh-Louis V."/>
            <person name="Lemaire M."/>
            <person name="Marcet-Houben M."/>
            <person name="Mascher M."/>
            <person name="Morel G."/>
            <person name="Richard G.-F."/>
            <person name="Riechen J."/>
            <person name="Sacerdot C."/>
            <person name="Sarkar A."/>
            <person name="Savel G."/>
            <person name="Schacherer J."/>
            <person name="Sherman D."/>
            <person name="Straub M.-L."/>
            <person name="Stein N."/>
            <person name="Thierry A."/>
            <person name="Trautwein-Schult A."/>
            <person name="Westhof E."/>
            <person name="Worch S."/>
            <person name="Dujon B."/>
            <person name="Souciet J.-L."/>
            <person name="Wincker P."/>
            <person name="Scholz U."/>
            <person name="Neuveglise N."/>
        </authorList>
    </citation>
    <scope>NUCLEOTIDE SEQUENCE</scope>
    <source>
        <strain evidence="12">LS3</strain>
    </source>
</reference>
<keyword evidence="7" id="KW-0540">Nuclease</keyword>
<evidence type="ECO:0000256" key="9">
    <source>
        <dbReference type="ARBA" id="ARBA00023004"/>
    </source>
</evidence>
<evidence type="ECO:0000256" key="10">
    <source>
        <dbReference type="ARBA" id="ARBA00023014"/>
    </source>
</evidence>
<dbReference type="PANTHER" id="PTHR14464:SF4">
    <property type="entry name" value="EXONUCLEASE V"/>
    <property type="match status" value="1"/>
</dbReference>
<dbReference type="PhylomeDB" id="A0A060T6V7"/>
<evidence type="ECO:0000256" key="2">
    <source>
        <dbReference type="ARBA" id="ARBA00001966"/>
    </source>
</evidence>
<dbReference type="Gene3D" id="3.90.320.10">
    <property type="match status" value="1"/>
</dbReference>
<reference evidence="12" key="1">
    <citation type="submission" date="2014-02" db="EMBL/GenBank/DDBJ databases">
        <authorList>
            <person name="Genoscope - CEA"/>
        </authorList>
    </citation>
    <scope>NUCLEOTIDE SEQUENCE</scope>
    <source>
        <strain evidence="12">LS3</strain>
    </source>
</reference>
<proteinExistence type="inferred from homology"/>
<evidence type="ECO:0000256" key="5">
    <source>
        <dbReference type="ARBA" id="ARBA00013561"/>
    </source>
</evidence>
<dbReference type="GO" id="GO:0051539">
    <property type="term" value="F:4 iron, 4 sulfur cluster binding"/>
    <property type="evidence" value="ECO:0007669"/>
    <property type="project" value="UniProtKB-KW"/>
</dbReference>
<evidence type="ECO:0000256" key="3">
    <source>
        <dbReference type="ARBA" id="ARBA00009797"/>
    </source>
</evidence>
<gene>
    <name evidence="12" type="ORF">GNLVRS02_ARAD1C16676g</name>
</gene>
<keyword evidence="9" id="KW-0408">Iron</keyword>
<evidence type="ECO:0000256" key="8">
    <source>
        <dbReference type="ARBA" id="ARBA00022839"/>
    </source>
</evidence>
<dbReference type="GO" id="GO:0005739">
    <property type="term" value="C:mitochondrion"/>
    <property type="evidence" value="ECO:0007669"/>
    <property type="project" value="TreeGrafter"/>
</dbReference>
<keyword evidence="10" id="KW-0411">Iron-sulfur</keyword>
<accession>A0A060T6V7</accession>
<dbReference type="InterPro" id="IPR011604">
    <property type="entry name" value="PDDEXK-like_dom_sf"/>
</dbReference>
<dbReference type="GO" id="GO:0036297">
    <property type="term" value="P:interstrand cross-link repair"/>
    <property type="evidence" value="ECO:0007669"/>
    <property type="project" value="TreeGrafter"/>
</dbReference>
<keyword evidence="8" id="KW-0269">Exonuclease</keyword>
<evidence type="ECO:0000256" key="7">
    <source>
        <dbReference type="ARBA" id="ARBA00022722"/>
    </source>
</evidence>
<keyword evidence="8" id="KW-0378">Hydrolase</keyword>
<protein>
    <recommendedName>
        <fullName evidence="5">Exonuclease V, mitochondrial</fullName>
    </recommendedName>
    <alternativeName>
        <fullName evidence="11">Defects in morphology protein 1</fullName>
    </alternativeName>
</protein>
<evidence type="ECO:0000313" key="12">
    <source>
        <dbReference type="EMBL" id="CDP34622.1"/>
    </source>
</evidence>
<evidence type="ECO:0000256" key="4">
    <source>
        <dbReference type="ARBA" id="ARBA00011245"/>
    </source>
</evidence>
<dbReference type="GO" id="GO:0005634">
    <property type="term" value="C:nucleus"/>
    <property type="evidence" value="ECO:0007669"/>
    <property type="project" value="TreeGrafter"/>
</dbReference>
<keyword evidence="6" id="KW-0479">Metal-binding</keyword>
<dbReference type="Pfam" id="PF09810">
    <property type="entry name" value="Exo5"/>
    <property type="match status" value="2"/>
</dbReference>
<dbReference type="EMBL" id="HG937693">
    <property type="protein sequence ID" value="CDP34622.1"/>
    <property type="molecule type" value="Genomic_DNA"/>
</dbReference>
<name>A0A060T6V7_BLAAD</name>
<dbReference type="PANTHER" id="PTHR14464">
    <property type="entry name" value="EXONUCLEASE V"/>
    <property type="match status" value="1"/>
</dbReference>
<keyword evidence="6" id="KW-0004">4Fe-4S</keyword>
<evidence type="ECO:0000256" key="11">
    <source>
        <dbReference type="ARBA" id="ARBA00030412"/>
    </source>
</evidence>
<dbReference type="GO" id="GO:0045145">
    <property type="term" value="F:single-stranded DNA 5'-3' DNA exonuclease activity"/>
    <property type="evidence" value="ECO:0007669"/>
    <property type="project" value="InterPro"/>
</dbReference>
<comment type="cofactor">
    <cofactor evidence="2">
        <name>[4Fe-4S] cluster</name>
        <dbReference type="ChEBI" id="CHEBI:49883"/>
    </cofactor>
</comment>
<organism evidence="12">
    <name type="scientific">Blastobotrys adeninivorans</name>
    <name type="common">Yeast</name>
    <name type="synonym">Arxula adeninivorans</name>
    <dbReference type="NCBI Taxonomy" id="409370"/>
    <lineage>
        <taxon>Eukaryota</taxon>
        <taxon>Fungi</taxon>
        <taxon>Dikarya</taxon>
        <taxon>Ascomycota</taxon>
        <taxon>Saccharomycotina</taxon>
        <taxon>Dipodascomycetes</taxon>
        <taxon>Dipodascales</taxon>
        <taxon>Trichomonascaceae</taxon>
        <taxon>Blastobotrys</taxon>
    </lineage>
</organism>
<comment type="similarity">
    <text evidence="3">Belongs to the EXO5 family.</text>
</comment>
<dbReference type="InterPro" id="IPR019190">
    <property type="entry name" value="EXOV"/>
</dbReference>
<evidence type="ECO:0000256" key="1">
    <source>
        <dbReference type="ARBA" id="ARBA00001946"/>
    </source>
</evidence>
<comment type="cofactor">
    <cofactor evidence="1">
        <name>Mg(2+)</name>
        <dbReference type="ChEBI" id="CHEBI:18420"/>
    </cofactor>
</comment>